<feature type="transmembrane region" description="Helical" evidence="1">
    <location>
        <begin position="208"/>
        <end position="228"/>
    </location>
</feature>
<organism evidence="3 4">
    <name type="scientific">Litoreibacter albidus</name>
    <dbReference type="NCBI Taxonomy" id="670155"/>
    <lineage>
        <taxon>Bacteria</taxon>
        <taxon>Pseudomonadati</taxon>
        <taxon>Pseudomonadota</taxon>
        <taxon>Alphaproteobacteria</taxon>
        <taxon>Rhodobacterales</taxon>
        <taxon>Roseobacteraceae</taxon>
        <taxon>Litoreibacter</taxon>
    </lineage>
</organism>
<feature type="domain" description="EamA" evidence="2">
    <location>
        <begin position="150"/>
        <end position="273"/>
    </location>
</feature>
<evidence type="ECO:0000259" key="2">
    <source>
        <dbReference type="Pfam" id="PF00892"/>
    </source>
</evidence>
<dbReference type="InterPro" id="IPR037185">
    <property type="entry name" value="EmrE-like"/>
</dbReference>
<feature type="transmembrane region" description="Helical" evidence="1">
    <location>
        <begin position="68"/>
        <end position="87"/>
    </location>
</feature>
<accession>A0A1H2Y9N9</accession>
<keyword evidence="1" id="KW-0472">Membrane</keyword>
<dbReference type="RefSeq" id="WP_089947024.1">
    <property type="nucleotide sequence ID" value="NZ_FNOI01000003.1"/>
</dbReference>
<dbReference type="InterPro" id="IPR000620">
    <property type="entry name" value="EamA_dom"/>
</dbReference>
<dbReference type="AlphaFoldDB" id="A0A1H2Y9N9"/>
<feature type="transmembrane region" description="Helical" evidence="1">
    <location>
        <begin position="124"/>
        <end position="143"/>
    </location>
</feature>
<evidence type="ECO:0000256" key="1">
    <source>
        <dbReference type="SAM" id="Phobius"/>
    </source>
</evidence>
<dbReference type="EMBL" id="FNOI01000003">
    <property type="protein sequence ID" value="SDX01750.1"/>
    <property type="molecule type" value="Genomic_DNA"/>
</dbReference>
<evidence type="ECO:0000313" key="3">
    <source>
        <dbReference type="EMBL" id="SDX01750.1"/>
    </source>
</evidence>
<keyword evidence="4" id="KW-1185">Reference proteome</keyword>
<feature type="domain" description="EamA" evidence="2">
    <location>
        <begin position="8"/>
        <end position="139"/>
    </location>
</feature>
<feature type="transmembrane region" description="Helical" evidence="1">
    <location>
        <begin position="261"/>
        <end position="278"/>
    </location>
</feature>
<dbReference type="GO" id="GO:0016020">
    <property type="term" value="C:membrane"/>
    <property type="evidence" value="ECO:0007669"/>
    <property type="project" value="InterPro"/>
</dbReference>
<dbReference type="PANTHER" id="PTHR22911:SF103">
    <property type="entry name" value="BLR2811 PROTEIN"/>
    <property type="match status" value="1"/>
</dbReference>
<dbReference type="SUPFAM" id="SSF103481">
    <property type="entry name" value="Multidrug resistance efflux transporter EmrE"/>
    <property type="match status" value="2"/>
</dbReference>
<proteinExistence type="predicted"/>
<evidence type="ECO:0000313" key="4">
    <source>
        <dbReference type="Proteomes" id="UP000199441"/>
    </source>
</evidence>
<feature type="transmembrane region" description="Helical" evidence="1">
    <location>
        <begin position="39"/>
        <end position="56"/>
    </location>
</feature>
<feature type="transmembrane region" description="Helical" evidence="1">
    <location>
        <begin position="99"/>
        <end position="117"/>
    </location>
</feature>
<feature type="transmembrane region" description="Helical" evidence="1">
    <location>
        <begin position="179"/>
        <end position="202"/>
    </location>
</feature>
<dbReference type="Proteomes" id="UP000199441">
    <property type="component" value="Unassembled WGS sequence"/>
</dbReference>
<feature type="transmembrane region" description="Helical" evidence="1">
    <location>
        <begin position="149"/>
        <end position="167"/>
    </location>
</feature>
<feature type="transmembrane region" description="Helical" evidence="1">
    <location>
        <begin position="235"/>
        <end position="255"/>
    </location>
</feature>
<keyword evidence="1" id="KW-0812">Transmembrane</keyword>
<sequence length="287" mass="31362">MQHSNVARGIALMVAATLMFTLMDVCAKALSTRVDTVQTLWARYTVQMLVVTLIVLPRLRTVVHTTRLGLQIFRAFALLATTGFFFFGFKKMSLIETTSLMQISPIFIMIGAAVFLGEKFGPRRAVAAGFALLGAMIILRPTSDAFTPYAFLTLGGTICYSTYALATRYAGRGEDVWTSLFYTGTVATLVLCVMVPFFWQPIEASDLPYLLGVGLLGTVGQLLLIRSLSMAPASVLAPFTYVALIFSSVWGVVFFNSYPDGPVYIGALVIVGAGLYVWHRETRVKTS</sequence>
<protein>
    <submittedName>
        <fullName evidence="3">EamA domain-containing membrane protein RarD</fullName>
    </submittedName>
</protein>
<reference evidence="4" key="1">
    <citation type="submission" date="2016-10" db="EMBL/GenBank/DDBJ databases">
        <authorList>
            <person name="Varghese N."/>
            <person name="Submissions S."/>
        </authorList>
    </citation>
    <scope>NUCLEOTIDE SEQUENCE [LARGE SCALE GENOMIC DNA]</scope>
    <source>
        <strain evidence="4">DSM 26922</strain>
    </source>
</reference>
<name>A0A1H2Y9N9_9RHOB</name>
<dbReference type="Pfam" id="PF00892">
    <property type="entry name" value="EamA"/>
    <property type="match status" value="2"/>
</dbReference>
<keyword evidence="1" id="KW-1133">Transmembrane helix</keyword>
<gene>
    <name evidence="3" type="ORF">SAMN04488001_2260</name>
</gene>
<dbReference type="STRING" id="670155.SAMN04488001_2260"/>
<dbReference type="PANTHER" id="PTHR22911">
    <property type="entry name" value="ACYL-MALONYL CONDENSING ENZYME-RELATED"/>
    <property type="match status" value="1"/>
</dbReference>
<dbReference type="OrthoDB" id="9812899at2"/>